<name>A0A2X0LUP7_9BASI</name>
<accession>A0A2X0LUP7</accession>
<reference evidence="1 2" key="1">
    <citation type="submission" date="2016-11" db="EMBL/GenBank/DDBJ databases">
        <authorList>
            <person name="Jaros S."/>
            <person name="Januszkiewicz K."/>
            <person name="Wedrychowicz H."/>
        </authorList>
    </citation>
    <scope>NUCLEOTIDE SEQUENCE [LARGE SCALE GENOMIC DNA]</scope>
</reference>
<dbReference type="EMBL" id="FQNC01000017">
    <property type="protein sequence ID" value="SGY20001.1"/>
    <property type="molecule type" value="Genomic_DNA"/>
</dbReference>
<dbReference type="AlphaFoldDB" id="A0A2X0LUP7"/>
<keyword evidence="2" id="KW-1185">Reference proteome</keyword>
<organism evidence="1 2">
    <name type="scientific">Microbotryum silenes-dioicae</name>
    <dbReference type="NCBI Taxonomy" id="796604"/>
    <lineage>
        <taxon>Eukaryota</taxon>
        <taxon>Fungi</taxon>
        <taxon>Dikarya</taxon>
        <taxon>Basidiomycota</taxon>
        <taxon>Pucciniomycotina</taxon>
        <taxon>Microbotryomycetes</taxon>
        <taxon>Microbotryales</taxon>
        <taxon>Microbotryaceae</taxon>
        <taxon>Microbotryum</taxon>
    </lineage>
</organism>
<sequence>MEEAPTQPSYNFADGKRTTLSVDDVDQLAAMYAKQRTTVSSLKADGHEICSQVTRR</sequence>
<dbReference type="Proteomes" id="UP000249464">
    <property type="component" value="Unassembled WGS sequence"/>
</dbReference>
<evidence type="ECO:0000313" key="2">
    <source>
        <dbReference type="Proteomes" id="UP000249464"/>
    </source>
</evidence>
<evidence type="ECO:0000313" key="1">
    <source>
        <dbReference type="EMBL" id="SGY20001.1"/>
    </source>
</evidence>
<protein>
    <submittedName>
        <fullName evidence="1">BQ5605_C017g08427 protein</fullName>
    </submittedName>
</protein>
<proteinExistence type="predicted"/>
<gene>
    <name evidence="1" type="primary">BQ5605_C017g08427</name>
    <name evidence="1" type="ORF">BQ5605_C017G08427</name>
</gene>